<proteinExistence type="predicted"/>
<keyword evidence="5" id="KW-1185">Reference proteome</keyword>
<evidence type="ECO:0000313" key="4">
    <source>
        <dbReference type="Proteomes" id="UP000577956"/>
    </source>
</evidence>
<dbReference type="AlphaFoldDB" id="A0A7Y9FJN1"/>
<dbReference type="Proteomes" id="UP000618382">
    <property type="component" value="Unassembled WGS sequence"/>
</dbReference>
<name>A0A7Y9FJN1_9CELL</name>
<dbReference type="Gene3D" id="3.30.1380.10">
    <property type="match status" value="1"/>
</dbReference>
<dbReference type="PANTHER" id="PTHR34385:SF1">
    <property type="entry name" value="PEPTIDOGLYCAN L-ALANYL-D-GLUTAMATE ENDOPEPTIDASE CWLK"/>
    <property type="match status" value="1"/>
</dbReference>
<dbReference type="InterPro" id="IPR009045">
    <property type="entry name" value="Zn_M74/Hedgehog-like"/>
</dbReference>
<organism evidence="3 4">
    <name type="scientific">Cellulomonas oligotrophica</name>
    <dbReference type="NCBI Taxonomy" id="931536"/>
    <lineage>
        <taxon>Bacteria</taxon>
        <taxon>Bacillati</taxon>
        <taxon>Actinomycetota</taxon>
        <taxon>Actinomycetes</taxon>
        <taxon>Micrococcales</taxon>
        <taxon>Cellulomonadaceae</taxon>
        <taxon>Cellulomonas</taxon>
    </lineage>
</organism>
<gene>
    <name evidence="3" type="ORF">BKA21_002805</name>
    <name evidence="2" type="ORF">Col01nite_31970</name>
</gene>
<dbReference type="PANTHER" id="PTHR34385">
    <property type="entry name" value="D-ALANYL-D-ALANINE CARBOXYPEPTIDASE"/>
    <property type="match status" value="1"/>
</dbReference>
<dbReference type="Pfam" id="PF02557">
    <property type="entry name" value="VanY"/>
    <property type="match status" value="1"/>
</dbReference>
<protein>
    <recommendedName>
        <fullName evidence="1">D-alanyl-D-alanine carboxypeptidase-like core domain-containing protein</fullName>
    </recommendedName>
</protein>
<dbReference type="SUPFAM" id="SSF55166">
    <property type="entry name" value="Hedgehog/DD-peptidase"/>
    <property type="match status" value="1"/>
</dbReference>
<feature type="domain" description="D-alanyl-D-alanine carboxypeptidase-like core" evidence="1">
    <location>
        <begin position="103"/>
        <end position="203"/>
    </location>
</feature>
<reference evidence="2 5" key="2">
    <citation type="submission" date="2021-01" db="EMBL/GenBank/DDBJ databases">
        <title>Whole genome shotgun sequence of Cellulomonas oligotrophica NBRC 109435.</title>
        <authorList>
            <person name="Komaki H."/>
            <person name="Tamura T."/>
        </authorList>
    </citation>
    <scope>NUCLEOTIDE SEQUENCE [LARGE SCALE GENOMIC DNA]</scope>
    <source>
        <strain evidence="2 5">NBRC 109435</strain>
    </source>
</reference>
<evidence type="ECO:0000313" key="2">
    <source>
        <dbReference type="EMBL" id="GIG34038.1"/>
    </source>
</evidence>
<dbReference type="RefSeq" id="WP_140460683.1">
    <property type="nucleotide sequence ID" value="NZ_BAABFI010000020.1"/>
</dbReference>
<dbReference type="GO" id="GO:0008233">
    <property type="term" value="F:peptidase activity"/>
    <property type="evidence" value="ECO:0007669"/>
    <property type="project" value="InterPro"/>
</dbReference>
<evidence type="ECO:0000313" key="5">
    <source>
        <dbReference type="Proteomes" id="UP000618382"/>
    </source>
</evidence>
<dbReference type="GO" id="GO:0006508">
    <property type="term" value="P:proteolysis"/>
    <property type="evidence" value="ECO:0007669"/>
    <property type="project" value="InterPro"/>
</dbReference>
<sequence>MEGIAALAARVSQIEQLVTGMSSAAVTGASGTTSTAAGAAFASVLEEQVGAGTSTSTSTLSAADLAPSGETRINGDPLPVALAGHENGRLPEAAVSAVGDTGHRLFEPAARQLEKLLAAAQAQGVDIGITDSYRTYETQVDLVRRKGLYSQGGLAAAPGTSDHGWGMAVDLDLDAKAQAWMRQNAGAYGFAEDTPREPWHWAFQT</sequence>
<reference evidence="3 4" key="1">
    <citation type="submission" date="2020-07" db="EMBL/GenBank/DDBJ databases">
        <title>Sequencing the genomes of 1000 actinobacteria strains.</title>
        <authorList>
            <person name="Klenk H.-P."/>
        </authorList>
    </citation>
    <scope>NUCLEOTIDE SEQUENCE [LARGE SCALE GENOMIC DNA]</scope>
    <source>
        <strain evidence="3 4">DSM 24482</strain>
    </source>
</reference>
<dbReference type="CDD" id="cd14814">
    <property type="entry name" value="Peptidase_M15"/>
    <property type="match status" value="1"/>
</dbReference>
<dbReference type="InterPro" id="IPR003709">
    <property type="entry name" value="VanY-like_core_dom"/>
</dbReference>
<dbReference type="Proteomes" id="UP000577956">
    <property type="component" value="Unassembled WGS sequence"/>
</dbReference>
<comment type="caution">
    <text evidence="3">The sequence shown here is derived from an EMBL/GenBank/DDBJ whole genome shotgun (WGS) entry which is preliminary data.</text>
</comment>
<evidence type="ECO:0000259" key="1">
    <source>
        <dbReference type="Pfam" id="PF02557"/>
    </source>
</evidence>
<accession>A0A7Y9FJN1</accession>
<dbReference type="EMBL" id="JACCBK010000001">
    <property type="protein sequence ID" value="NYD87256.1"/>
    <property type="molecule type" value="Genomic_DNA"/>
</dbReference>
<dbReference type="EMBL" id="BONN01000011">
    <property type="protein sequence ID" value="GIG34038.1"/>
    <property type="molecule type" value="Genomic_DNA"/>
</dbReference>
<evidence type="ECO:0000313" key="3">
    <source>
        <dbReference type="EMBL" id="NYD87256.1"/>
    </source>
</evidence>
<dbReference type="InterPro" id="IPR052179">
    <property type="entry name" value="DD-CPase-like"/>
</dbReference>